<evidence type="ECO:0000259" key="1">
    <source>
        <dbReference type="Pfam" id="PF03184"/>
    </source>
</evidence>
<organism evidence="2 3">
    <name type="scientific">Phytophthora fragariaefolia</name>
    <dbReference type="NCBI Taxonomy" id="1490495"/>
    <lineage>
        <taxon>Eukaryota</taxon>
        <taxon>Sar</taxon>
        <taxon>Stramenopiles</taxon>
        <taxon>Oomycota</taxon>
        <taxon>Peronosporomycetes</taxon>
        <taxon>Peronosporales</taxon>
        <taxon>Peronosporaceae</taxon>
        <taxon>Phytophthora</taxon>
    </lineage>
</organism>
<dbReference type="OrthoDB" id="10035668at2759"/>
<accession>A0A9W6Y045</accession>
<dbReference type="Pfam" id="PF03184">
    <property type="entry name" value="DDE_1"/>
    <property type="match status" value="1"/>
</dbReference>
<proteinExistence type="predicted"/>
<evidence type="ECO:0000313" key="3">
    <source>
        <dbReference type="Proteomes" id="UP001165121"/>
    </source>
</evidence>
<comment type="caution">
    <text evidence="2">The sequence shown here is derived from an EMBL/GenBank/DDBJ whole genome shotgun (WGS) entry which is preliminary data.</text>
</comment>
<dbReference type="EMBL" id="BSXT01002389">
    <property type="protein sequence ID" value="GMF48642.1"/>
    <property type="molecule type" value="Genomic_DNA"/>
</dbReference>
<name>A0A9W6Y045_9STRA</name>
<gene>
    <name evidence="2" type="ORF">Pfra01_001888300</name>
</gene>
<keyword evidence="3" id="KW-1185">Reference proteome</keyword>
<dbReference type="InterPro" id="IPR004875">
    <property type="entry name" value="DDE_SF_endonuclease_dom"/>
</dbReference>
<evidence type="ECO:0000313" key="2">
    <source>
        <dbReference type="EMBL" id="GMF48642.1"/>
    </source>
</evidence>
<protein>
    <submittedName>
        <fullName evidence="2">Unnamed protein product</fullName>
    </submittedName>
</protein>
<sequence length="168" mass="19232">MVKLDSTNCDKKVMIEWIENDWAPYIQDPSILALDSLKTHKSECNQTRLVDYVYTSVVYVPPGATGLAQPTDIAVMKPFKDRLRDRYAKFVIENGTFFDTAQKRRHIAISVLQAWDESTTSPSVTGFKKPASWRWVPRMPEVSSQHQILLVNAPLRNRKGYQCRLVGC</sequence>
<dbReference type="AlphaFoldDB" id="A0A9W6Y045"/>
<dbReference type="GO" id="GO:0003676">
    <property type="term" value="F:nucleic acid binding"/>
    <property type="evidence" value="ECO:0007669"/>
    <property type="project" value="InterPro"/>
</dbReference>
<feature type="domain" description="DDE-1" evidence="1">
    <location>
        <begin position="9"/>
        <end position="104"/>
    </location>
</feature>
<reference evidence="2" key="1">
    <citation type="submission" date="2023-04" db="EMBL/GenBank/DDBJ databases">
        <title>Phytophthora fragariaefolia NBRC 109709.</title>
        <authorList>
            <person name="Ichikawa N."/>
            <person name="Sato H."/>
            <person name="Tonouchi N."/>
        </authorList>
    </citation>
    <scope>NUCLEOTIDE SEQUENCE</scope>
    <source>
        <strain evidence="2">NBRC 109709</strain>
    </source>
</reference>
<dbReference type="Proteomes" id="UP001165121">
    <property type="component" value="Unassembled WGS sequence"/>
</dbReference>